<dbReference type="AlphaFoldDB" id="A0A9W6HSS2"/>
<reference evidence="1" key="2">
    <citation type="submission" date="2023-01" db="EMBL/GenBank/DDBJ databases">
        <authorList>
            <person name="Sun Q."/>
            <person name="Evtushenko L."/>
        </authorList>
    </citation>
    <scope>NUCLEOTIDE SEQUENCE</scope>
    <source>
        <strain evidence="1">VKM Ac-1958</strain>
    </source>
</reference>
<evidence type="ECO:0000313" key="1">
    <source>
        <dbReference type="EMBL" id="GLK01365.1"/>
    </source>
</evidence>
<dbReference type="EMBL" id="BSET01000001">
    <property type="protein sequence ID" value="GLK01365.1"/>
    <property type="molecule type" value="Genomic_DNA"/>
</dbReference>
<organism evidence="1 2">
    <name type="scientific">Microbacterium keratanolyticum</name>
    <dbReference type="NCBI Taxonomy" id="67574"/>
    <lineage>
        <taxon>Bacteria</taxon>
        <taxon>Bacillati</taxon>
        <taxon>Actinomycetota</taxon>
        <taxon>Actinomycetes</taxon>
        <taxon>Micrococcales</taxon>
        <taxon>Microbacteriaceae</taxon>
        <taxon>Microbacterium</taxon>
    </lineage>
</organism>
<comment type="caution">
    <text evidence="1">The sequence shown here is derived from an EMBL/GenBank/DDBJ whole genome shotgun (WGS) entry which is preliminary data.</text>
</comment>
<accession>A0A9W6HSS2</accession>
<gene>
    <name evidence="1" type="ORF">GCM10017596_10800</name>
</gene>
<protein>
    <submittedName>
        <fullName evidence="1">Uncharacterized protein</fullName>
    </submittedName>
</protein>
<reference evidence="1" key="1">
    <citation type="journal article" date="2014" name="Int. J. Syst. Evol. Microbiol.">
        <title>Complete genome sequence of Corynebacterium casei LMG S-19264T (=DSM 44701T), isolated from a smear-ripened cheese.</title>
        <authorList>
            <consortium name="US DOE Joint Genome Institute (JGI-PGF)"/>
            <person name="Walter F."/>
            <person name="Albersmeier A."/>
            <person name="Kalinowski J."/>
            <person name="Ruckert C."/>
        </authorList>
    </citation>
    <scope>NUCLEOTIDE SEQUENCE</scope>
    <source>
        <strain evidence="1">VKM Ac-1958</strain>
    </source>
</reference>
<evidence type="ECO:0000313" key="2">
    <source>
        <dbReference type="Proteomes" id="UP001142325"/>
    </source>
</evidence>
<name>A0A9W6HSS2_9MICO</name>
<sequence>MQRTASDELALRLRDDEFLHRPVEHREVFTQQDALLDHRRKERADAFDVCAAGWPHDDLAHMTSLERPPCAHLREKRIHCRVSRRNAP</sequence>
<keyword evidence="2" id="KW-1185">Reference proteome</keyword>
<proteinExistence type="predicted"/>
<dbReference type="Proteomes" id="UP001142325">
    <property type="component" value="Unassembled WGS sequence"/>
</dbReference>